<organism evidence="2 3">
    <name type="scientific">Xenorhabdus griffiniae</name>
    <dbReference type="NCBI Taxonomy" id="351672"/>
    <lineage>
        <taxon>Bacteria</taxon>
        <taxon>Pseudomonadati</taxon>
        <taxon>Pseudomonadota</taxon>
        <taxon>Gammaproteobacteria</taxon>
        <taxon>Enterobacterales</taxon>
        <taxon>Morganellaceae</taxon>
        <taxon>Xenorhabdus</taxon>
    </lineage>
</organism>
<feature type="chain" id="PRO_5045819903" evidence="1">
    <location>
        <begin position="23"/>
        <end position="263"/>
    </location>
</feature>
<feature type="signal peptide" evidence="1">
    <location>
        <begin position="1"/>
        <end position="22"/>
    </location>
</feature>
<dbReference type="Proteomes" id="UP001300348">
    <property type="component" value="Chromosome"/>
</dbReference>
<dbReference type="InterPro" id="IPR003898">
    <property type="entry name" value="Borpert_toxA"/>
</dbReference>
<evidence type="ECO:0000256" key="1">
    <source>
        <dbReference type="SAM" id="SignalP"/>
    </source>
</evidence>
<protein>
    <submittedName>
        <fullName evidence="2">Enterotoxin A family protein</fullName>
    </submittedName>
</protein>
<reference evidence="2 3" key="1">
    <citation type="journal article" date="2023" name="Access Microbiol">
        <title>The genome of a steinernematid-associated Pseudomonas piscis bacterium encodes the biosynthesis of insect toxins.</title>
        <authorList>
            <person name="Awori R.M."/>
            <person name="Hendre P."/>
            <person name="Amugune N.O."/>
        </authorList>
    </citation>
    <scope>NUCLEOTIDE SEQUENCE [LARGE SCALE GENOMIC DNA]</scope>
    <source>
        <strain evidence="2 3">97</strain>
    </source>
</reference>
<dbReference type="EMBL" id="CP133647">
    <property type="protein sequence ID" value="WNH00503.1"/>
    <property type="molecule type" value="Genomic_DNA"/>
</dbReference>
<dbReference type="Pfam" id="PF02917">
    <property type="entry name" value="Pertussis_S1"/>
    <property type="match status" value="1"/>
</dbReference>
<dbReference type="RefSeq" id="WP_189759751.1">
    <property type="nucleotide sequence ID" value="NZ_CAWPOC010000226.1"/>
</dbReference>
<dbReference type="GeneID" id="88856162"/>
<gene>
    <name evidence="2" type="ORF">QL112_011355</name>
</gene>
<proteinExistence type="predicted"/>
<name>A0ABY9XD36_9GAMM</name>
<dbReference type="Gene3D" id="3.90.210.10">
    <property type="entry name" value="Heat-Labile Enterotoxin, subunit A"/>
    <property type="match status" value="1"/>
</dbReference>
<evidence type="ECO:0000313" key="2">
    <source>
        <dbReference type="EMBL" id="WNH00503.1"/>
    </source>
</evidence>
<dbReference type="SUPFAM" id="SSF56399">
    <property type="entry name" value="ADP-ribosylation"/>
    <property type="match status" value="1"/>
</dbReference>
<keyword evidence="1" id="KW-0732">Signal</keyword>
<accession>A0ABY9XD36</accession>
<sequence>MNILKHLYLLCIVFLCTVQSYAQPPGQVYTVYRMDFRPLEKIIAEGGFRPWGTDDDVAQHVQEEEIEPQDEQAPDPANMSAFVATSADQRFAYEWGVESSYAQHEPFYIYSIRPTSNFYSVILTFKYLYQQTNNDKYLELIDDYGHQQEYIAAQGGIDITQVHGVQRYEYDISTRTYIKSGDFIPNPSYQQAVTVPNAGPYIQRTQPQNEIITAVSYCALNLSLPRYSFRLVASTPDKYPFLKKVRICHDSLSTIAFLNASFL</sequence>
<evidence type="ECO:0000313" key="3">
    <source>
        <dbReference type="Proteomes" id="UP001300348"/>
    </source>
</evidence>
<keyword evidence="3" id="KW-1185">Reference proteome</keyword>